<dbReference type="PROSITE" id="PS50878">
    <property type="entry name" value="RT_POL"/>
    <property type="match status" value="1"/>
</dbReference>
<proteinExistence type="predicted"/>
<protein>
    <recommendedName>
        <fullName evidence="1">Reverse transcriptase domain-containing protein</fullName>
    </recommendedName>
</protein>
<dbReference type="Pfam" id="PF00078">
    <property type="entry name" value="RVT_1"/>
    <property type="match status" value="1"/>
</dbReference>
<dbReference type="SUPFAM" id="SSF56672">
    <property type="entry name" value="DNA/RNA polymerases"/>
    <property type="match status" value="1"/>
</dbReference>
<dbReference type="InterPro" id="IPR005135">
    <property type="entry name" value="Endo/exonuclease/phosphatase"/>
</dbReference>
<dbReference type="Gene3D" id="3.60.10.10">
    <property type="entry name" value="Endonuclease/exonuclease/phosphatase"/>
    <property type="match status" value="1"/>
</dbReference>
<dbReference type="Gene3D" id="3.30.70.270">
    <property type="match status" value="1"/>
</dbReference>
<dbReference type="EMBL" id="CAVLGL010000086">
    <property type="protein sequence ID" value="CAK1591249.1"/>
    <property type="molecule type" value="Genomic_DNA"/>
</dbReference>
<keyword evidence="3" id="KW-1185">Reference proteome</keyword>
<evidence type="ECO:0000313" key="3">
    <source>
        <dbReference type="Proteomes" id="UP001314205"/>
    </source>
</evidence>
<dbReference type="InterPro" id="IPR036691">
    <property type="entry name" value="Endo/exonu/phosph_ase_sf"/>
</dbReference>
<feature type="domain" description="Reverse transcriptase" evidence="1">
    <location>
        <begin position="522"/>
        <end position="794"/>
    </location>
</feature>
<organism evidence="2 3">
    <name type="scientific">Parnassius mnemosyne</name>
    <name type="common">clouded apollo</name>
    <dbReference type="NCBI Taxonomy" id="213953"/>
    <lineage>
        <taxon>Eukaryota</taxon>
        <taxon>Metazoa</taxon>
        <taxon>Ecdysozoa</taxon>
        <taxon>Arthropoda</taxon>
        <taxon>Hexapoda</taxon>
        <taxon>Insecta</taxon>
        <taxon>Pterygota</taxon>
        <taxon>Neoptera</taxon>
        <taxon>Endopterygota</taxon>
        <taxon>Lepidoptera</taxon>
        <taxon>Glossata</taxon>
        <taxon>Ditrysia</taxon>
        <taxon>Papilionoidea</taxon>
        <taxon>Papilionidae</taxon>
        <taxon>Parnassiinae</taxon>
        <taxon>Parnassini</taxon>
        <taxon>Parnassius</taxon>
        <taxon>Driopa</taxon>
    </lineage>
</organism>
<dbReference type="InterPro" id="IPR000477">
    <property type="entry name" value="RT_dom"/>
</dbReference>
<dbReference type="GO" id="GO:0071897">
    <property type="term" value="P:DNA biosynthetic process"/>
    <property type="evidence" value="ECO:0007669"/>
    <property type="project" value="UniProtKB-ARBA"/>
</dbReference>
<dbReference type="InterPro" id="IPR043502">
    <property type="entry name" value="DNA/RNA_pol_sf"/>
</dbReference>
<dbReference type="SUPFAM" id="SSF56219">
    <property type="entry name" value="DNase I-like"/>
    <property type="match status" value="1"/>
</dbReference>
<gene>
    <name evidence="2" type="ORF">PARMNEM_LOCUS11512</name>
</gene>
<dbReference type="PANTHER" id="PTHR47027">
    <property type="entry name" value="REVERSE TRANSCRIPTASE DOMAIN-CONTAINING PROTEIN"/>
    <property type="match status" value="1"/>
</dbReference>
<sequence>MATLNVCGAMNDKMDEVCEMMNDRGIDVLCVNETKRKGRDVTAHGMYTAYWSGVEETERACQGVGVILSERMGQCVKEYECVSPRLLWIRMKVGLKKLFVLGVYAPDMSKPTYIREQFWDMVRLVLMKCKENENIIMLGDFNGRVGVKRSGYERILGTFGDERINENGEDLLTVCVEKNLFVANTFFRHKRIHMYTWERGDDRSMIDFIIVDERMRSAVVDTRVYRGSNVGTDHYLVLCRINGLFRRWRHRTSVSATALQRIRIERLQDEGVKEKYKCRLRENISGLNELCMNDLELKNVWNNIKRVLVDAATEVCGVSKRTNERKSNTLWWDDEVRMEVEAKKRAWLDLLATKAGNSGGMNDEIERKKANFRRINKRVKEVVERKKQERIDKNDRRISDNFQENIKMFWKLVRTARGNSKQPRMNAIRDENGCMLNDEVSNLKRWKEYFESVFKSEESSEISEIEIPEEVERGREISVDEIMKAMKSMKAGKAAGYDRVSLEMLRAGEGVVAGLLHTLFNLCWELKRVPEDWCKAVIVPIYKGKGSQQDCKNYRGISLLSIVGKLYAKVLIERVMEETDGKIWDVQAGFRKGMGCTDQVFSMRMIAEKFLAKNQKVFCAFLDLEKAYDRVDRNVLWQTLNSFGLSAGLIQALRSLYRDSSACVRINGVYSDWFGIHKGVRQGCVASPWLFNLFMDSCLQTLKVEECGLRMGESTVKCLLYADDQVIFASSAAELQMMVTLMNCSLKERGMKVNASKTKVMVFEREESKTLCKIRIEGELIEQVDEFVYLGCLFSRDGRYDKDIERRVNAGNRVNGALHAIVRSQNVSTKARMAIHNAVLVPTLMYGSESWVWQKKHESRINAVEMRSLRSMLGLNLNDRVRNSVIREKCGLQDDVVTRIKKGMLRWFGHVERMNEERKWSKIVTRWYPREGKRKIGRPQKRWDDDIRQVGRVMWNRVAQESDEWKRLDEVFADWQTDLQTISKNQILD</sequence>
<name>A0AAV1LB25_9NEOP</name>
<dbReference type="GO" id="GO:0003824">
    <property type="term" value="F:catalytic activity"/>
    <property type="evidence" value="ECO:0007669"/>
    <property type="project" value="InterPro"/>
</dbReference>
<dbReference type="Proteomes" id="UP001314205">
    <property type="component" value="Unassembled WGS sequence"/>
</dbReference>
<dbReference type="InterPro" id="IPR043128">
    <property type="entry name" value="Rev_trsase/Diguanyl_cyclase"/>
</dbReference>
<comment type="caution">
    <text evidence="2">The sequence shown here is derived from an EMBL/GenBank/DDBJ whole genome shotgun (WGS) entry which is preliminary data.</text>
</comment>
<dbReference type="CDD" id="cd09076">
    <property type="entry name" value="L1-EN"/>
    <property type="match status" value="1"/>
</dbReference>
<accession>A0AAV1LB25</accession>
<reference evidence="2 3" key="1">
    <citation type="submission" date="2023-11" db="EMBL/GenBank/DDBJ databases">
        <authorList>
            <person name="Hedman E."/>
            <person name="Englund M."/>
            <person name="Stromberg M."/>
            <person name="Nyberg Akerstrom W."/>
            <person name="Nylinder S."/>
            <person name="Jareborg N."/>
            <person name="Kallberg Y."/>
            <person name="Kronander E."/>
        </authorList>
    </citation>
    <scope>NUCLEOTIDE SEQUENCE [LARGE SCALE GENOMIC DNA]</scope>
</reference>
<evidence type="ECO:0000313" key="2">
    <source>
        <dbReference type="EMBL" id="CAK1591249.1"/>
    </source>
</evidence>
<evidence type="ECO:0000259" key="1">
    <source>
        <dbReference type="PROSITE" id="PS50878"/>
    </source>
</evidence>
<dbReference type="PANTHER" id="PTHR47027:SF30">
    <property type="entry name" value="THAP-TYPE DOMAIN-CONTAINING PROTEIN"/>
    <property type="match status" value="1"/>
</dbReference>
<dbReference type="Pfam" id="PF03372">
    <property type="entry name" value="Exo_endo_phos"/>
    <property type="match status" value="1"/>
</dbReference>
<dbReference type="AlphaFoldDB" id="A0AAV1LB25"/>
<dbReference type="CDD" id="cd01650">
    <property type="entry name" value="RT_nLTR_like"/>
    <property type="match status" value="1"/>
</dbReference>